<evidence type="ECO:0000256" key="8">
    <source>
        <dbReference type="ARBA" id="ARBA00022840"/>
    </source>
</evidence>
<evidence type="ECO:0000256" key="4">
    <source>
        <dbReference type="ARBA" id="ARBA00016218"/>
    </source>
</evidence>
<evidence type="ECO:0000313" key="14">
    <source>
        <dbReference type="EMBL" id="TLS69145.1"/>
    </source>
</evidence>
<evidence type="ECO:0000256" key="7">
    <source>
        <dbReference type="ARBA" id="ARBA00022777"/>
    </source>
</evidence>
<dbReference type="InterPro" id="IPR000550">
    <property type="entry name" value="Hppk"/>
</dbReference>
<comment type="pathway">
    <text evidence="1">Cofactor biosynthesis; tetrahydrofolate biosynthesis; 2-amino-4-hydroxy-6-hydroxymethyl-7,8-dihydropteridine diphosphate from 7,8-dihydroneopterin triphosphate: step 4/4.</text>
</comment>
<dbReference type="GO" id="GO:0016301">
    <property type="term" value="F:kinase activity"/>
    <property type="evidence" value="ECO:0007669"/>
    <property type="project" value="UniProtKB-KW"/>
</dbReference>
<organism evidence="14 15">
    <name type="scientific">Mariprofundus erugo</name>
    <dbReference type="NCBI Taxonomy" id="2528639"/>
    <lineage>
        <taxon>Bacteria</taxon>
        <taxon>Pseudomonadati</taxon>
        <taxon>Pseudomonadota</taxon>
        <taxon>Candidatius Mariprofundia</taxon>
        <taxon>Mariprofundales</taxon>
        <taxon>Mariprofundaceae</taxon>
        <taxon>Mariprofundus</taxon>
    </lineage>
</organism>
<feature type="domain" description="7,8-dihydro-6-hydroxymethylpterin-pyrophosphokinase" evidence="13">
    <location>
        <begin position="88"/>
        <end position="99"/>
    </location>
</feature>
<comment type="caution">
    <text evidence="14">The sequence shown here is derived from an EMBL/GenBank/DDBJ whole genome shotgun (WGS) entry which is preliminary data.</text>
</comment>
<keyword evidence="6" id="KW-0547">Nucleotide-binding</keyword>
<dbReference type="EMBL" id="VBRY01000001">
    <property type="protein sequence ID" value="TLS69145.1"/>
    <property type="molecule type" value="Genomic_DNA"/>
</dbReference>
<dbReference type="NCBIfam" id="TIGR01498">
    <property type="entry name" value="folK"/>
    <property type="match status" value="1"/>
</dbReference>
<dbReference type="InterPro" id="IPR035907">
    <property type="entry name" value="Hppk_sf"/>
</dbReference>
<sequence>MNEYLIALGGNLGDAPATLRRARTAIAALPDTSVTASSLLYRTPPIGPPGQPDYYNAVIAVTTALSPLSLLDALQAIENCHGRVRLEHWGARTLDLDIIAMGTQIIEQPRLIVPHPYMHCRQFVLRPLCDIQPQWHHPLLGKSATSLLATVEQDEGVALTMGEIW</sequence>
<dbReference type="SUPFAM" id="SSF55083">
    <property type="entry name" value="6-hydroxymethyl-7,8-dihydropterin pyrophosphokinase, HPPK"/>
    <property type="match status" value="1"/>
</dbReference>
<evidence type="ECO:0000256" key="3">
    <source>
        <dbReference type="ARBA" id="ARBA00013253"/>
    </source>
</evidence>
<evidence type="ECO:0000259" key="13">
    <source>
        <dbReference type="PROSITE" id="PS00794"/>
    </source>
</evidence>
<dbReference type="PANTHER" id="PTHR43071:SF1">
    <property type="entry name" value="2-AMINO-4-HYDROXY-6-HYDROXYMETHYLDIHYDROPTERIDINE PYROPHOSPHOKINASE"/>
    <property type="match status" value="1"/>
</dbReference>
<keyword evidence="7 14" id="KW-0418">Kinase</keyword>
<evidence type="ECO:0000256" key="9">
    <source>
        <dbReference type="ARBA" id="ARBA00022909"/>
    </source>
</evidence>
<dbReference type="Proteomes" id="UP000306585">
    <property type="component" value="Unassembled WGS sequence"/>
</dbReference>
<evidence type="ECO:0000256" key="12">
    <source>
        <dbReference type="ARBA" id="ARBA00033413"/>
    </source>
</evidence>
<dbReference type="Gene3D" id="3.30.70.560">
    <property type="entry name" value="7,8-Dihydro-6-hydroxymethylpterin-pyrophosphokinase HPPK"/>
    <property type="match status" value="1"/>
</dbReference>
<evidence type="ECO:0000256" key="6">
    <source>
        <dbReference type="ARBA" id="ARBA00022741"/>
    </source>
</evidence>
<comment type="similarity">
    <text evidence="2">Belongs to the HPPK family.</text>
</comment>
<evidence type="ECO:0000256" key="10">
    <source>
        <dbReference type="ARBA" id="ARBA00029409"/>
    </source>
</evidence>
<name>A0A5R9GW93_9PROT</name>
<dbReference type="GO" id="GO:0046656">
    <property type="term" value="P:folic acid biosynthetic process"/>
    <property type="evidence" value="ECO:0007669"/>
    <property type="project" value="UniProtKB-KW"/>
</dbReference>
<dbReference type="GO" id="GO:0005524">
    <property type="term" value="F:ATP binding"/>
    <property type="evidence" value="ECO:0007669"/>
    <property type="project" value="UniProtKB-KW"/>
</dbReference>
<reference evidence="14 15" key="1">
    <citation type="journal article" date="2019" name="Appl. Environ. Microbiol.">
        <title>Environmental Evidence and Genomic Insight of Iron-oxidizing Bacteria Preference Towards More Corrosion Resistant Stainless Steel at Higher Salinities.</title>
        <authorList>
            <person name="Garrison C.E."/>
            <person name="Price K.A."/>
            <person name="Field E.K."/>
        </authorList>
    </citation>
    <scope>NUCLEOTIDE SEQUENCE [LARGE SCALE GENOMIC DNA]</scope>
    <source>
        <strain evidence="14 15">P3</strain>
    </source>
</reference>
<dbReference type="PANTHER" id="PTHR43071">
    <property type="entry name" value="2-AMINO-4-HYDROXY-6-HYDROXYMETHYLDIHYDROPTERIDINE PYROPHOSPHOKINASE"/>
    <property type="match status" value="1"/>
</dbReference>
<dbReference type="RefSeq" id="WP_138237961.1">
    <property type="nucleotide sequence ID" value="NZ_VBRY01000001.1"/>
</dbReference>
<evidence type="ECO:0000256" key="2">
    <source>
        <dbReference type="ARBA" id="ARBA00005810"/>
    </source>
</evidence>
<dbReference type="Pfam" id="PF01288">
    <property type="entry name" value="HPPK"/>
    <property type="match status" value="1"/>
</dbReference>
<keyword evidence="9" id="KW-0289">Folate biosynthesis</keyword>
<dbReference type="CDD" id="cd00483">
    <property type="entry name" value="HPPK"/>
    <property type="match status" value="1"/>
</dbReference>
<keyword evidence="15" id="KW-1185">Reference proteome</keyword>
<dbReference type="GO" id="GO:0003848">
    <property type="term" value="F:2-amino-4-hydroxy-6-hydroxymethyldihydropteridine diphosphokinase activity"/>
    <property type="evidence" value="ECO:0007669"/>
    <property type="project" value="UniProtKB-EC"/>
</dbReference>
<comment type="function">
    <text evidence="10">Catalyzes the transfer of pyrophosphate from adenosine triphosphate (ATP) to 6-hydroxymethyl-7,8-dihydropterin, an enzymatic step in folate biosynthesis pathway.</text>
</comment>
<dbReference type="AlphaFoldDB" id="A0A5R9GW93"/>
<keyword evidence="8" id="KW-0067">ATP-binding</keyword>
<evidence type="ECO:0000256" key="5">
    <source>
        <dbReference type="ARBA" id="ARBA00022679"/>
    </source>
</evidence>
<gene>
    <name evidence="14" type="primary">folK</name>
    <name evidence="14" type="ORF">FEF65_01260</name>
</gene>
<accession>A0A5R9GW93</accession>
<dbReference type="UniPathway" id="UPA00077">
    <property type="reaction ID" value="UER00155"/>
</dbReference>
<evidence type="ECO:0000313" key="15">
    <source>
        <dbReference type="Proteomes" id="UP000306585"/>
    </source>
</evidence>
<dbReference type="PROSITE" id="PS00794">
    <property type="entry name" value="HPPK"/>
    <property type="match status" value="1"/>
</dbReference>
<protein>
    <recommendedName>
        <fullName evidence="4">2-amino-4-hydroxy-6-hydroxymethyldihydropteridine pyrophosphokinase</fullName>
        <ecNumber evidence="3">2.7.6.3</ecNumber>
    </recommendedName>
    <alternativeName>
        <fullName evidence="11">6-hydroxymethyl-7,8-dihydropterin pyrophosphokinase</fullName>
    </alternativeName>
    <alternativeName>
        <fullName evidence="12">7,8-dihydro-6-hydroxymethylpterin-pyrophosphokinase</fullName>
    </alternativeName>
</protein>
<dbReference type="GO" id="GO:0046654">
    <property type="term" value="P:tetrahydrofolate biosynthetic process"/>
    <property type="evidence" value="ECO:0007669"/>
    <property type="project" value="UniProtKB-UniPathway"/>
</dbReference>
<dbReference type="EC" id="2.7.6.3" evidence="3"/>
<evidence type="ECO:0000256" key="1">
    <source>
        <dbReference type="ARBA" id="ARBA00005051"/>
    </source>
</evidence>
<keyword evidence="5 14" id="KW-0808">Transferase</keyword>
<proteinExistence type="inferred from homology"/>
<evidence type="ECO:0000256" key="11">
    <source>
        <dbReference type="ARBA" id="ARBA00029766"/>
    </source>
</evidence>